<evidence type="ECO:0000313" key="2">
    <source>
        <dbReference type="EMBL" id="KAK8525378.1"/>
    </source>
</evidence>
<sequence length="97" mass="10352">MSTNVAVHVMDSALPSSSRTMKGRVLPSSIRGTTSKPIMKKRGAPPPPIPKTMAPKQRKKEGRTASHPTLEAGLSNLMEDLEQAALFEVSRLGSSSP</sequence>
<name>A0ABR2CY71_9ROSI</name>
<evidence type="ECO:0000313" key="3">
    <source>
        <dbReference type="Proteomes" id="UP001472677"/>
    </source>
</evidence>
<protein>
    <submittedName>
        <fullName evidence="2">Uncharacterized protein</fullName>
    </submittedName>
</protein>
<comment type="caution">
    <text evidence="2">The sequence shown here is derived from an EMBL/GenBank/DDBJ whole genome shotgun (WGS) entry which is preliminary data.</text>
</comment>
<evidence type="ECO:0000256" key="1">
    <source>
        <dbReference type="SAM" id="MobiDB-lite"/>
    </source>
</evidence>
<dbReference type="Proteomes" id="UP001472677">
    <property type="component" value="Unassembled WGS sequence"/>
</dbReference>
<reference evidence="2 3" key="1">
    <citation type="journal article" date="2024" name="G3 (Bethesda)">
        <title>Genome assembly of Hibiscus sabdariffa L. provides insights into metabolisms of medicinal natural products.</title>
        <authorList>
            <person name="Kim T."/>
        </authorList>
    </citation>
    <scope>NUCLEOTIDE SEQUENCE [LARGE SCALE GENOMIC DNA]</scope>
    <source>
        <strain evidence="2">TK-2024</strain>
        <tissue evidence="2">Old leaves</tissue>
    </source>
</reference>
<keyword evidence="3" id="KW-1185">Reference proteome</keyword>
<accession>A0ABR2CY71</accession>
<gene>
    <name evidence="2" type="ORF">V6N12_014072</name>
</gene>
<feature type="region of interest" description="Disordered" evidence="1">
    <location>
        <begin position="14"/>
        <end position="69"/>
    </location>
</feature>
<organism evidence="2 3">
    <name type="scientific">Hibiscus sabdariffa</name>
    <name type="common">roselle</name>
    <dbReference type="NCBI Taxonomy" id="183260"/>
    <lineage>
        <taxon>Eukaryota</taxon>
        <taxon>Viridiplantae</taxon>
        <taxon>Streptophyta</taxon>
        <taxon>Embryophyta</taxon>
        <taxon>Tracheophyta</taxon>
        <taxon>Spermatophyta</taxon>
        <taxon>Magnoliopsida</taxon>
        <taxon>eudicotyledons</taxon>
        <taxon>Gunneridae</taxon>
        <taxon>Pentapetalae</taxon>
        <taxon>rosids</taxon>
        <taxon>malvids</taxon>
        <taxon>Malvales</taxon>
        <taxon>Malvaceae</taxon>
        <taxon>Malvoideae</taxon>
        <taxon>Hibiscus</taxon>
    </lineage>
</organism>
<dbReference type="EMBL" id="JBBPBM010000040">
    <property type="protein sequence ID" value="KAK8525378.1"/>
    <property type="molecule type" value="Genomic_DNA"/>
</dbReference>
<proteinExistence type="predicted"/>